<protein>
    <submittedName>
        <fullName evidence="1">HAD family phosphatase</fullName>
    </submittedName>
</protein>
<dbReference type="SUPFAM" id="SSF56784">
    <property type="entry name" value="HAD-like"/>
    <property type="match status" value="1"/>
</dbReference>
<dbReference type="RefSeq" id="WP_270681474.1">
    <property type="nucleotide sequence ID" value="NZ_JAQFWP010000113.1"/>
</dbReference>
<evidence type="ECO:0000313" key="2">
    <source>
        <dbReference type="Proteomes" id="UP001165685"/>
    </source>
</evidence>
<name>A0ABT4TW21_9ACTN</name>
<dbReference type="PRINTS" id="PR00413">
    <property type="entry name" value="HADHALOGNASE"/>
</dbReference>
<keyword evidence="2" id="KW-1185">Reference proteome</keyword>
<comment type="caution">
    <text evidence="1">The sequence shown here is derived from an EMBL/GenBank/DDBJ whole genome shotgun (WGS) entry which is preliminary data.</text>
</comment>
<dbReference type="InterPro" id="IPR023214">
    <property type="entry name" value="HAD_sf"/>
</dbReference>
<dbReference type="InterPro" id="IPR006439">
    <property type="entry name" value="HAD-SF_hydro_IA"/>
</dbReference>
<reference evidence="1" key="1">
    <citation type="submission" date="2023-01" db="EMBL/GenBank/DDBJ databases">
        <title>Draft genome sequence of Nocardiopsis sp. LSu2-4 isolated from halophytes.</title>
        <authorList>
            <person name="Duangmal K."/>
            <person name="Chantavorakit T."/>
        </authorList>
    </citation>
    <scope>NUCLEOTIDE SEQUENCE</scope>
    <source>
        <strain evidence="1">LSu2-4</strain>
    </source>
</reference>
<accession>A0ABT4TW21</accession>
<gene>
    <name evidence="1" type="ORF">O4U47_30565</name>
</gene>
<dbReference type="PANTHER" id="PTHR43611">
    <property type="entry name" value="ALPHA-D-GLUCOSE 1-PHOSPHATE PHOSPHATASE"/>
    <property type="match status" value="1"/>
</dbReference>
<evidence type="ECO:0000313" key="1">
    <source>
        <dbReference type="EMBL" id="MDA2808888.1"/>
    </source>
</evidence>
<dbReference type="PANTHER" id="PTHR43611:SF3">
    <property type="entry name" value="FLAVIN MONONUCLEOTIDE HYDROLASE 1, CHLOROPLATIC"/>
    <property type="match status" value="1"/>
</dbReference>
<dbReference type="InterPro" id="IPR036412">
    <property type="entry name" value="HAD-like_sf"/>
</dbReference>
<dbReference type="EMBL" id="JAQFWP010000113">
    <property type="protein sequence ID" value="MDA2808888.1"/>
    <property type="molecule type" value="Genomic_DNA"/>
</dbReference>
<dbReference type="CDD" id="cd02603">
    <property type="entry name" value="HAD_sEH-N_like"/>
    <property type="match status" value="1"/>
</dbReference>
<dbReference type="SFLD" id="SFLDG01129">
    <property type="entry name" value="C1.5:_HAD__Beta-PGM__Phosphata"/>
    <property type="match status" value="1"/>
</dbReference>
<organism evidence="1 2">
    <name type="scientific">Nocardiopsis suaedae</name>
    <dbReference type="NCBI Taxonomy" id="3018444"/>
    <lineage>
        <taxon>Bacteria</taxon>
        <taxon>Bacillati</taxon>
        <taxon>Actinomycetota</taxon>
        <taxon>Actinomycetes</taxon>
        <taxon>Streptosporangiales</taxon>
        <taxon>Nocardiopsidaceae</taxon>
        <taxon>Nocardiopsis</taxon>
    </lineage>
</organism>
<dbReference type="SFLD" id="SFLDS00003">
    <property type="entry name" value="Haloacid_Dehalogenase"/>
    <property type="match status" value="1"/>
</dbReference>
<dbReference type="Gene3D" id="3.40.50.1000">
    <property type="entry name" value="HAD superfamily/HAD-like"/>
    <property type="match status" value="1"/>
</dbReference>
<dbReference type="Pfam" id="PF00702">
    <property type="entry name" value="Hydrolase"/>
    <property type="match status" value="1"/>
</dbReference>
<proteinExistence type="predicted"/>
<dbReference type="NCBIfam" id="TIGR01509">
    <property type="entry name" value="HAD-SF-IA-v3"/>
    <property type="match status" value="1"/>
</dbReference>
<dbReference type="Proteomes" id="UP001165685">
    <property type="component" value="Unassembled WGS sequence"/>
</dbReference>
<sequence>MNSVRSGCSTVIFDYGEVLSRPQDETQRAAMERLAGVPADRFWNAYWGERRAYDGGLAAAEYWSRVAERAGAAWDTARVQALWASDLASWLPTDPQVTALAGALAERGVRLALLSNAPADIAGALRHSPVLAPFGSVFFSCDLRLCKPDPAVYRHVLDELGTEPARTAFIDDREENVLAAKREGIDAHHYEGPEGLRSFLEERTGALTSG</sequence>